<keyword evidence="2" id="KW-0540">Nuclease</keyword>
<reference evidence="2 3" key="1">
    <citation type="submission" date="2022-01" db="EMBL/GenBank/DDBJ databases">
        <title>Draft Genome Sequences of Seven Type Strains of the Genus Streptomyces.</title>
        <authorList>
            <person name="Aziz S."/>
            <person name="Coretto E."/>
            <person name="Chronakova A."/>
            <person name="Sproer C."/>
            <person name="Huber K."/>
            <person name="Nouioui I."/>
            <person name="Gross H."/>
        </authorList>
    </citation>
    <scope>NUCLEOTIDE SEQUENCE [LARGE SCALE GENOMIC DNA]</scope>
    <source>
        <strain evidence="2 3">DSM 41685</strain>
    </source>
</reference>
<keyword evidence="2" id="KW-0255">Endonuclease</keyword>
<sequence>MIEPIDSCIDCGKPKAEERRQSLTRGRCRNCYQRHVYALKKTGTFEAIQPEPALVRLFSRVVAGRNGCMIWTGACNPVTGYGQISLGSGHAEYAHRAAYLLVKGPIPAGLVIDHTCHNRDPECPGGTYCIHHRCINPYHLDAVTQSENRTRSPHTTAGRRLRTHCKHGHEFTPENTRIIRATGARLCVTCHNRRQREFADKQRAAHKAT</sequence>
<proteinExistence type="predicted"/>
<feature type="domain" description="HNH nuclease" evidence="1">
    <location>
        <begin position="93"/>
        <end position="119"/>
    </location>
</feature>
<comment type="caution">
    <text evidence="2">The sequence shown here is derived from an EMBL/GenBank/DDBJ whole genome shotgun (WGS) entry which is preliminary data.</text>
</comment>
<evidence type="ECO:0000313" key="2">
    <source>
        <dbReference type="EMBL" id="MCG0061757.1"/>
    </source>
</evidence>
<dbReference type="GO" id="GO:0004519">
    <property type="term" value="F:endonuclease activity"/>
    <property type="evidence" value="ECO:0007669"/>
    <property type="project" value="UniProtKB-KW"/>
</dbReference>
<evidence type="ECO:0000259" key="1">
    <source>
        <dbReference type="Pfam" id="PF13392"/>
    </source>
</evidence>
<gene>
    <name evidence="2" type="ORF">L0F81_00385</name>
</gene>
<keyword evidence="2" id="KW-0378">Hydrolase</keyword>
<dbReference type="Proteomes" id="UP001299012">
    <property type="component" value="Unassembled WGS sequence"/>
</dbReference>
<dbReference type="InterPro" id="IPR044925">
    <property type="entry name" value="His-Me_finger_sf"/>
</dbReference>
<protein>
    <submittedName>
        <fullName evidence="2">HNH endonuclease</fullName>
    </submittedName>
</protein>
<organism evidence="2 3">
    <name type="scientific">Streptomyces tricolor</name>
    <dbReference type="NCBI Taxonomy" id="68277"/>
    <lineage>
        <taxon>Bacteria</taxon>
        <taxon>Bacillati</taxon>
        <taxon>Actinomycetota</taxon>
        <taxon>Actinomycetes</taxon>
        <taxon>Kitasatosporales</taxon>
        <taxon>Streptomycetaceae</taxon>
        <taxon>Streptomyces</taxon>
        <taxon>Streptomyces violaceoruber group</taxon>
    </lineage>
</organism>
<dbReference type="InterPro" id="IPR003615">
    <property type="entry name" value="HNH_nuc"/>
</dbReference>
<dbReference type="Pfam" id="PF13392">
    <property type="entry name" value="HNH_3"/>
    <property type="match status" value="1"/>
</dbReference>
<name>A0ABS9J868_9ACTN</name>
<dbReference type="RefSeq" id="WP_208639896.1">
    <property type="nucleotide sequence ID" value="NZ_JAKKZF010000001.1"/>
</dbReference>
<dbReference type="EMBL" id="JAKKZF010000001">
    <property type="protein sequence ID" value="MCG0061757.1"/>
    <property type="molecule type" value="Genomic_DNA"/>
</dbReference>
<evidence type="ECO:0000313" key="3">
    <source>
        <dbReference type="Proteomes" id="UP001299012"/>
    </source>
</evidence>
<dbReference type="SUPFAM" id="SSF54060">
    <property type="entry name" value="His-Me finger endonucleases"/>
    <property type="match status" value="1"/>
</dbReference>
<accession>A0ABS9J868</accession>
<keyword evidence="3" id="KW-1185">Reference proteome</keyword>